<dbReference type="NCBIfam" id="NF007570">
    <property type="entry name" value="PRK10201.1"/>
    <property type="match status" value="1"/>
</dbReference>
<organism evidence="6 8">
    <name type="scientific">Sutcliffiella horikoshii</name>
    <dbReference type="NCBI Taxonomy" id="79883"/>
    <lineage>
        <taxon>Bacteria</taxon>
        <taxon>Bacillati</taxon>
        <taxon>Bacillota</taxon>
        <taxon>Bacilli</taxon>
        <taxon>Bacillales</taxon>
        <taxon>Bacillaceae</taxon>
        <taxon>Sutcliffiella</taxon>
    </lineage>
</organism>
<dbReference type="InterPro" id="IPR036895">
    <property type="entry name" value="Uracil-DNA_glycosylase-like_sf"/>
</dbReference>
<dbReference type="AlphaFoldDB" id="A0A1Y0CL73"/>
<name>A0A1Y0CL73_9BACI</name>
<keyword evidence="2 6" id="KW-0378">Hydrolase</keyword>
<evidence type="ECO:0000313" key="6">
    <source>
        <dbReference type="EMBL" id="TYS61320.1"/>
    </source>
</evidence>
<dbReference type="EMBL" id="CP020880">
    <property type="protein sequence ID" value="ART76053.1"/>
    <property type="molecule type" value="Genomic_DNA"/>
</dbReference>
<accession>A0A1Y0CL73</accession>
<dbReference type="PANTHER" id="PTHR12159">
    <property type="entry name" value="G/T AND G/U MISMATCH-SPECIFIC DNA GLYCOSYLASE"/>
    <property type="match status" value="1"/>
</dbReference>
<sequence>MEAIYDHIDHDLHILFVGYNPSIRSGETGHHYANPTNRFWSILFESGITPRKYAPTEDFKLVELQYGLTNIVSRPTIGAADITKEEYQKGREELKEKIEFFQPKIVCFVGKGVYQEYSGIRQVEWGKQDKNLVEGTVDFVAPSSSGLVRMKKEEIVNIYRNLNLLKNSIVAQKAN</sequence>
<dbReference type="Gene3D" id="3.40.470.10">
    <property type="entry name" value="Uracil-DNA glycosylase-like domain"/>
    <property type="match status" value="1"/>
</dbReference>
<evidence type="ECO:0000256" key="2">
    <source>
        <dbReference type="ARBA" id="ARBA00022801"/>
    </source>
</evidence>
<evidence type="ECO:0000256" key="1">
    <source>
        <dbReference type="ARBA" id="ARBA00022763"/>
    </source>
</evidence>
<dbReference type="GeneID" id="96738444"/>
<dbReference type="Proteomes" id="UP000195573">
    <property type="component" value="Chromosome"/>
</dbReference>
<dbReference type="GO" id="GO:0008263">
    <property type="term" value="F:pyrimidine-specific mismatch base pair DNA N-glycosylase activity"/>
    <property type="evidence" value="ECO:0007669"/>
    <property type="project" value="TreeGrafter"/>
</dbReference>
<reference evidence="5 7" key="1">
    <citation type="submission" date="2017-04" db="EMBL/GenBank/DDBJ databases">
        <title>Complete Genome Sequence of the Bacillus horikoshii 20a strain from Cuatro Cienegas, Coahuila, Mexico.</title>
        <authorList>
            <person name="Zarza E."/>
            <person name="Alcaraz L.D."/>
            <person name="Aguilar-Salinas B."/>
            <person name="Islas A."/>
            <person name="Olmedo-Alvarez G."/>
        </authorList>
    </citation>
    <scope>NUCLEOTIDE SEQUENCE [LARGE SCALE GENOMIC DNA]</scope>
    <source>
        <strain evidence="5 7">20a</strain>
    </source>
</reference>
<reference evidence="6 8" key="2">
    <citation type="submission" date="2019-08" db="EMBL/GenBank/DDBJ databases">
        <title>Bacillus genomes from the desert of Cuatro Cienegas, Coahuila.</title>
        <authorList>
            <person name="Olmedo-Alvarez G."/>
        </authorList>
    </citation>
    <scope>NUCLEOTIDE SEQUENCE [LARGE SCALE GENOMIC DNA]</scope>
    <source>
        <strain evidence="6 8">CH88_3T</strain>
    </source>
</reference>
<proteinExistence type="predicted"/>
<keyword evidence="1" id="KW-0227">DNA damage</keyword>
<dbReference type="Pfam" id="PF03167">
    <property type="entry name" value="UDG"/>
    <property type="match status" value="1"/>
</dbReference>
<keyword evidence="6" id="KW-0326">Glycosidase</keyword>
<gene>
    <name evidence="5" type="ORF">B4U37_08410</name>
    <name evidence="6" type="ORF">FZC74_03320</name>
</gene>
<feature type="domain" description="Uracil-DNA glycosylase-like" evidence="4">
    <location>
        <begin position="7"/>
        <end position="156"/>
    </location>
</feature>
<evidence type="ECO:0000313" key="8">
    <source>
        <dbReference type="Proteomes" id="UP000323393"/>
    </source>
</evidence>
<dbReference type="EMBL" id="VTEU01000001">
    <property type="protein sequence ID" value="TYS61320.1"/>
    <property type="molecule type" value="Genomic_DNA"/>
</dbReference>
<dbReference type="KEGG" id="bhk:B4U37_08410"/>
<evidence type="ECO:0000259" key="4">
    <source>
        <dbReference type="Pfam" id="PF03167"/>
    </source>
</evidence>
<dbReference type="GO" id="GO:0006285">
    <property type="term" value="P:base-excision repair, AP site formation"/>
    <property type="evidence" value="ECO:0007669"/>
    <property type="project" value="InterPro"/>
</dbReference>
<dbReference type="RefSeq" id="WP_088017865.1">
    <property type="nucleotide sequence ID" value="NZ_CP020880.1"/>
</dbReference>
<dbReference type="InterPro" id="IPR005122">
    <property type="entry name" value="Uracil-DNA_glycosylase-like"/>
</dbReference>
<dbReference type="SUPFAM" id="SSF52141">
    <property type="entry name" value="Uracil-DNA glycosylase-like"/>
    <property type="match status" value="1"/>
</dbReference>
<keyword evidence="7" id="KW-1185">Reference proteome</keyword>
<dbReference type="GO" id="GO:0004844">
    <property type="term" value="F:uracil DNA N-glycosylase activity"/>
    <property type="evidence" value="ECO:0007669"/>
    <property type="project" value="TreeGrafter"/>
</dbReference>
<dbReference type="CDD" id="cd10028">
    <property type="entry name" value="UDG-F2_TDG_MUG"/>
    <property type="match status" value="1"/>
</dbReference>
<keyword evidence="3" id="KW-0234">DNA repair</keyword>
<dbReference type="InterPro" id="IPR015637">
    <property type="entry name" value="MUG/TDG"/>
</dbReference>
<evidence type="ECO:0000256" key="3">
    <source>
        <dbReference type="ARBA" id="ARBA00023204"/>
    </source>
</evidence>
<dbReference type="Proteomes" id="UP000323393">
    <property type="component" value="Unassembled WGS sequence"/>
</dbReference>
<dbReference type="PANTHER" id="PTHR12159:SF9">
    <property type="entry name" value="G_T MISMATCH-SPECIFIC THYMINE DNA GLYCOSYLASE"/>
    <property type="match status" value="1"/>
</dbReference>
<dbReference type="EC" id="3.2.2.28" evidence="6"/>
<evidence type="ECO:0000313" key="7">
    <source>
        <dbReference type="Proteomes" id="UP000195573"/>
    </source>
</evidence>
<evidence type="ECO:0000313" key="5">
    <source>
        <dbReference type="EMBL" id="ART76053.1"/>
    </source>
</evidence>
<protein>
    <submittedName>
        <fullName evidence="5">Double-stranded uracil-DNA glycosylase</fullName>
    </submittedName>
    <submittedName>
        <fullName evidence="6">G/U mismatch-specific DNA glycosylase</fullName>
        <ecNumber evidence="6">3.2.2.28</ecNumber>
    </submittedName>
</protein>